<dbReference type="AlphaFoldDB" id="A0A9J5ZU93"/>
<dbReference type="OrthoDB" id="1740937at2759"/>
<dbReference type="Gene3D" id="2.40.50.140">
    <property type="entry name" value="Nucleic acid-binding proteins"/>
    <property type="match status" value="1"/>
</dbReference>
<evidence type="ECO:0000313" key="1">
    <source>
        <dbReference type="EMBL" id="KAG5615822.1"/>
    </source>
</evidence>
<evidence type="ECO:0000313" key="2">
    <source>
        <dbReference type="Proteomes" id="UP000824120"/>
    </source>
</evidence>
<gene>
    <name evidence="1" type="ORF">H5410_015646</name>
</gene>
<comment type="caution">
    <text evidence="1">The sequence shown here is derived from an EMBL/GenBank/DDBJ whole genome shotgun (WGS) entry which is preliminary data.</text>
</comment>
<reference evidence="1 2" key="1">
    <citation type="submission" date="2020-09" db="EMBL/GenBank/DDBJ databases">
        <title>De no assembly of potato wild relative species, Solanum commersonii.</title>
        <authorList>
            <person name="Cho K."/>
        </authorList>
    </citation>
    <scope>NUCLEOTIDE SEQUENCE [LARGE SCALE GENOMIC DNA]</scope>
    <source>
        <strain evidence="1">LZ3.2</strain>
        <tissue evidence="1">Leaf</tissue>
    </source>
</reference>
<dbReference type="Proteomes" id="UP000824120">
    <property type="component" value="Chromosome 3"/>
</dbReference>
<protein>
    <submittedName>
        <fullName evidence="1">Uncharacterized protein</fullName>
    </submittedName>
</protein>
<accession>A0A9J5ZU93</accession>
<organism evidence="1 2">
    <name type="scientific">Solanum commersonii</name>
    <name type="common">Commerson's wild potato</name>
    <name type="synonym">Commerson's nightshade</name>
    <dbReference type="NCBI Taxonomy" id="4109"/>
    <lineage>
        <taxon>Eukaryota</taxon>
        <taxon>Viridiplantae</taxon>
        <taxon>Streptophyta</taxon>
        <taxon>Embryophyta</taxon>
        <taxon>Tracheophyta</taxon>
        <taxon>Spermatophyta</taxon>
        <taxon>Magnoliopsida</taxon>
        <taxon>eudicotyledons</taxon>
        <taxon>Gunneridae</taxon>
        <taxon>Pentapetalae</taxon>
        <taxon>asterids</taxon>
        <taxon>lamiids</taxon>
        <taxon>Solanales</taxon>
        <taxon>Solanaceae</taxon>
        <taxon>Solanoideae</taxon>
        <taxon>Solaneae</taxon>
        <taxon>Solanum</taxon>
    </lineage>
</organism>
<dbReference type="InterPro" id="IPR012340">
    <property type="entry name" value="NA-bd_OB-fold"/>
</dbReference>
<keyword evidence="2" id="KW-1185">Reference proteome</keyword>
<sequence length="380" mass="43542">MKRFSSLSEAFNGQCLARLLTLSQVGRKQELRQREVIGGQFQHASGGLFGEKGMLEALRIEETQIQVTMYGTDITHYENEFVPFQTYFLSRAFVTKSTKAYGIPLYQFTWTIDKGTIVEPIEQALNSVLLKISLHYTYYTYNPFFITILTNNSLLYARYSCPRENGSPPSYASNGSRIQEFIIIDYQSNEIKPLLSTYTTKSTTATGPLLFVPFEEHIIPIVNIQQQSLGQIFHVQAQLSIPNETQRFCVLVCSDCKQIFPRNWSQRRFYCTTCHRSIHLTPRYQENIFTLIKIISVKHSTTSCLLLKNLSYMISFATHTGATHTAREHIHYPNKEAVCKKQGCIFSKIVYHVNHRKDIASNLPLPLTLHQQLQKAVNAS</sequence>
<proteinExistence type="predicted"/>
<name>A0A9J5ZU93_SOLCO</name>
<dbReference type="EMBL" id="JACXVP010000003">
    <property type="protein sequence ID" value="KAG5615822.1"/>
    <property type="molecule type" value="Genomic_DNA"/>
</dbReference>